<dbReference type="GO" id="GO:0000271">
    <property type="term" value="P:polysaccharide biosynthetic process"/>
    <property type="evidence" value="ECO:0007669"/>
    <property type="project" value="TreeGrafter"/>
</dbReference>
<evidence type="ECO:0000313" key="6">
    <source>
        <dbReference type="Proteomes" id="UP000036458"/>
    </source>
</evidence>
<evidence type="ECO:0000256" key="3">
    <source>
        <dbReference type="PIRSR" id="PIRSR000390-2"/>
    </source>
</evidence>
<name>A0A0H4VKZ3_9BACT</name>
<dbReference type="PIRSF" id="PIRSF000390">
    <property type="entry name" value="PLP_StrS"/>
    <property type="match status" value="1"/>
</dbReference>
<dbReference type="CDD" id="cd00616">
    <property type="entry name" value="AHBA_syn"/>
    <property type="match status" value="1"/>
</dbReference>
<dbReference type="Pfam" id="PF01041">
    <property type="entry name" value="DegT_DnrJ_EryC1"/>
    <property type="match status" value="1"/>
</dbReference>
<evidence type="ECO:0000313" key="5">
    <source>
        <dbReference type="EMBL" id="AKQ46470.1"/>
    </source>
</evidence>
<dbReference type="GO" id="GO:0030170">
    <property type="term" value="F:pyridoxal phosphate binding"/>
    <property type="evidence" value="ECO:0007669"/>
    <property type="project" value="TreeGrafter"/>
</dbReference>
<dbReference type="AlphaFoldDB" id="A0A0H4VKZ3"/>
<dbReference type="PANTHER" id="PTHR30244:SF34">
    <property type="entry name" value="DTDP-4-AMINO-4,6-DIDEOXYGALACTOSE TRANSAMINASE"/>
    <property type="match status" value="1"/>
</dbReference>
<dbReference type="InterPro" id="IPR015421">
    <property type="entry name" value="PyrdxlP-dep_Trfase_major"/>
</dbReference>
<reference evidence="5 6" key="1">
    <citation type="submission" date="2015-01" db="EMBL/GenBank/DDBJ databases">
        <title>Rufibacter sp./DG31D/ whole genome sequencing.</title>
        <authorList>
            <person name="Kim M.K."/>
            <person name="Srinivasan S."/>
            <person name="Lee J.-J."/>
        </authorList>
    </citation>
    <scope>NUCLEOTIDE SEQUENCE [LARGE SCALE GENOMIC DNA]</scope>
    <source>
        <strain evidence="5 6">DG31D</strain>
    </source>
</reference>
<proteinExistence type="inferred from homology"/>
<dbReference type="STRING" id="1379910.TH63_13900"/>
<keyword evidence="3 4" id="KW-0663">Pyridoxal phosphate</keyword>
<keyword evidence="6" id="KW-1185">Reference proteome</keyword>
<evidence type="ECO:0000256" key="4">
    <source>
        <dbReference type="RuleBase" id="RU004508"/>
    </source>
</evidence>
<dbReference type="PANTHER" id="PTHR30244">
    <property type="entry name" value="TRANSAMINASE"/>
    <property type="match status" value="1"/>
</dbReference>
<evidence type="ECO:0000256" key="1">
    <source>
        <dbReference type="ARBA" id="ARBA00037999"/>
    </source>
</evidence>
<evidence type="ECO:0000256" key="2">
    <source>
        <dbReference type="PIRSR" id="PIRSR000390-1"/>
    </source>
</evidence>
<dbReference type="InterPro" id="IPR000653">
    <property type="entry name" value="DegT/StrS_aminotransferase"/>
</dbReference>
<feature type="active site" description="Proton acceptor" evidence="2">
    <location>
        <position position="192"/>
    </location>
</feature>
<accession>A0A0H4VKZ3</accession>
<feature type="modified residue" description="N6-(pyridoxal phosphate)lysine" evidence="3">
    <location>
        <position position="192"/>
    </location>
</feature>
<keyword evidence="5" id="KW-0032">Aminotransferase</keyword>
<sequence length="375" mass="41213">MSQPQDFIYLSPPHMSGREQHYIQEAFDLNWITSAGANITGFEQELGGYLGMHVAAISSGTAALHLALLALGIGPGDEVFCSTFTFVATANPILYVGATPVFIDSEPTTWNLCPSALEDALKDRVQKGKLPKALILVHLYGMPAQMKEIQEITARYGVPIIEDAAEALGSRYQGQLAGTFGIISAFSFNGNKIITTSGGGALVSADAKLVEHAKWLATQAKEHTPYYHHTTLGYNYRLSNISAGIGRGQLEVLEERVQQKRTVFQNYKRLLEDVQEIEWLPEPEGFFSNRWLTCITLKKGSSLTPEQLRLKLLEGLIEARPLWQPMHRQPLYHGAAYYGGGVADDLFARGLCLPSGSSLSLADQERVVREIKGAF</sequence>
<comment type="similarity">
    <text evidence="1 4">Belongs to the DegT/DnrJ/EryC1 family.</text>
</comment>
<organism evidence="5 6">
    <name type="scientific">Rufibacter radiotolerans</name>
    <dbReference type="NCBI Taxonomy" id="1379910"/>
    <lineage>
        <taxon>Bacteria</taxon>
        <taxon>Pseudomonadati</taxon>
        <taxon>Bacteroidota</taxon>
        <taxon>Cytophagia</taxon>
        <taxon>Cytophagales</taxon>
        <taxon>Hymenobacteraceae</taxon>
        <taxon>Rufibacter</taxon>
    </lineage>
</organism>
<dbReference type="KEGG" id="ruf:TH63_13900"/>
<dbReference type="InterPro" id="IPR015422">
    <property type="entry name" value="PyrdxlP-dep_Trfase_small"/>
</dbReference>
<protein>
    <submittedName>
        <fullName evidence="5">Pyridoxal phosphate-dependent aminotransferase</fullName>
    </submittedName>
</protein>
<dbReference type="PATRIC" id="fig|1379910.4.peg.3024"/>
<dbReference type="SUPFAM" id="SSF53383">
    <property type="entry name" value="PLP-dependent transferases"/>
    <property type="match status" value="1"/>
</dbReference>
<dbReference type="Gene3D" id="3.40.640.10">
    <property type="entry name" value="Type I PLP-dependent aspartate aminotransferase-like (Major domain)"/>
    <property type="match status" value="1"/>
</dbReference>
<dbReference type="Gene3D" id="3.90.1150.10">
    <property type="entry name" value="Aspartate Aminotransferase, domain 1"/>
    <property type="match status" value="1"/>
</dbReference>
<dbReference type="OrthoDB" id="9810913at2"/>
<dbReference type="GO" id="GO:0008483">
    <property type="term" value="F:transaminase activity"/>
    <property type="evidence" value="ECO:0007669"/>
    <property type="project" value="UniProtKB-KW"/>
</dbReference>
<keyword evidence="5" id="KW-0808">Transferase</keyword>
<dbReference type="EMBL" id="CP010777">
    <property type="protein sequence ID" value="AKQ46470.1"/>
    <property type="molecule type" value="Genomic_DNA"/>
</dbReference>
<dbReference type="Proteomes" id="UP000036458">
    <property type="component" value="Chromosome"/>
</dbReference>
<dbReference type="RefSeq" id="WP_048921466.1">
    <property type="nucleotide sequence ID" value="NZ_CP010777.1"/>
</dbReference>
<dbReference type="InterPro" id="IPR015424">
    <property type="entry name" value="PyrdxlP-dep_Trfase"/>
</dbReference>
<gene>
    <name evidence="5" type="ORF">TH63_13900</name>
</gene>